<dbReference type="RefSeq" id="WP_379947480.1">
    <property type="nucleotide sequence ID" value="NZ_JBHMAF010000007.1"/>
</dbReference>
<organism evidence="2 3">
    <name type="scientific">Ectobacillus funiculus</name>
    <dbReference type="NCBI Taxonomy" id="137993"/>
    <lineage>
        <taxon>Bacteria</taxon>
        <taxon>Bacillati</taxon>
        <taxon>Bacillota</taxon>
        <taxon>Bacilli</taxon>
        <taxon>Bacillales</taxon>
        <taxon>Bacillaceae</taxon>
        <taxon>Ectobacillus</taxon>
    </lineage>
</organism>
<evidence type="ECO:0000313" key="2">
    <source>
        <dbReference type="EMBL" id="MFB9757170.1"/>
    </source>
</evidence>
<keyword evidence="1" id="KW-0175">Coiled coil</keyword>
<dbReference type="EMBL" id="JBHMAF010000007">
    <property type="protein sequence ID" value="MFB9757170.1"/>
    <property type="molecule type" value="Genomic_DNA"/>
</dbReference>
<sequence>MGSYYDKLRAQRDAYVSGFLQFADAAAVEAINKFRSDADDAKELLTKALERLAEATKLKDDAKETLEEARKRHFIAKRAREEADIVLSREDLVIAINHLNSADFELEEARKDVEKARELL</sequence>
<accession>A0ABV5W9A9</accession>
<gene>
    <name evidence="2" type="ORF">ACFFMS_01180</name>
</gene>
<comment type="caution">
    <text evidence="2">The sequence shown here is derived from an EMBL/GenBank/DDBJ whole genome shotgun (WGS) entry which is preliminary data.</text>
</comment>
<reference evidence="2 3" key="1">
    <citation type="submission" date="2024-09" db="EMBL/GenBank/DDBJ databases">
        <authorList>
            <person name="Sun Q."/>
            <person name="Mori K."/>
        </authorList>
    </citation>
    <scope>NUCLEOTIDE SEQUENCE [LARGE SCALE GENOMIC DNA]</scope>
    <source>
        <strain evidence="2 3">JCM 11201</strain>
    </source>
</reference>
<dbReference type="SUPFAM" id="SSF103657">
    <property type="entry name" value="BAR/IMD domain-like"/>
    <property type="match status" value="1"/>
</dbReference>
<evidence type="ECO:0000313" key="3">
    <source>
        <dbReference type="Proteomes" id="UP001589609"/>
    </source>
</evidence>
<protein>
    <submittedName>
        <fullName evidence="2">Uncharacterized protein</fullName>
    </submittedName>
</protein>
<name>A0ABV5W9A9_9BACI</name>
<dbReference type="InterPro" id="IPR027267">
    <property type="entry name" value="AH/BAR_dom_sf"/>
</dbReference>
<evidence type="ECO:0000256" key="1">
    <source>
        <dbReference type="SAM" id="Coils"/>
    </source>
</evidence>
<feature type="coiled-coil region" evidence="1">
    <location>
        <begin position="31"/>
        <end position="72"/>
    </location>
</feature>
<dbReference type="Proteomes" id="UP001589609">
    <property type="component" value="Unassembled WGS sequence"/>
</dbReference>
<keyword evidence="3" id="KW-1185">Reference proteome</keyword>
<proteinExistence type="predicted"/>